<sequence length="240" mass="27896">MCFCPAGQLFIKGKCKAFKVAMIVDTASEPAYVGSKLRLYVLYSLPIEYSAFRVQLQFQLHDLRYQLYVGDQLYCTISYLESNRPAKGTEEFIRGYREKEKSKMRVNFYSVFRITVPESKTLTLRAKPLSPELREMTVEVDVRDPSPCLERMRISRTTDCPRLTSACLNANTTHVTERQVRVGHSSHVTERQEYYQVHAILANHSDCAKTPRYRWTYYRVKPRQSSDSACLDFSSVEEIR</sequence>
<dbReference type="EMBL" id="RQTK01000292">
    <property type="protein sequence ID" value="RUS82295.1"/>
    <property type="molecule type" value="Genomic_DNA"/>
</dbReference>
<comment type="caution">
    <text evidence="1">The sequence shown here is derived from an EMBL/GenBank/DDBJ whole genome shotgun (WGS) entry which is preliminary data.</text>
</comment>
<accession>A0A433TL92</accession>
<dbReference type="Proteomes" id="UP000271974">
    <property type="component" value="Unassembled WGS sequence"/>
</dbReference>
<protein>
    <submittedName>
        <fullName evidence="1">Uncharacterized protein</fullName>
    </submittedName>
</protein>
<dbReference type="AlphaFoldDB" id="A0A433TL92"/>
<name>A0A433TL92_ELYCH</name>
<evidence type="ECO:0000313" key="1">
    <source>
        <dbReference type="EMBL" id="RUS82295.1"/>
    </source>
</evidence>
<proteinExistence type="predicted"/>
<keyword evidence="2" id="KW-1185">Reference proteome</keyword>
<evidence type="ECO:0000313" key="2">
    <source>
        <dbReference type="Proteomes" id="UP000271974"/>
    </source>
</evidence>
<organism evidence="1 2">
    <name type="scientific">Elysia chlorotica</name>
    <name type="common">Eastern emerald elysia</name>
    <name type="synonym">Sea slug</name>
    <dbReference type="NCBI Taxonomy" id="188477"/>
    <lineage>
        <taxon>Eukaryota</taxon>
        <taxon>Metazoa</taxon>
        <taxon>Spiralia</taxon>
        <taxon>Lophotrochozoa</taxon>
        <taxon>Mollusca</taxon>
        <taxon>Gastropoda</taxon>
        <taxon>Heterobranchia</taxon>
        <taxon>Euthyneura</taxon>
        <taxon>Panpulmonata</taxon>
        <taxon>Sacoglossa</taxon>
        <taxon>Placobranchoidea</taxon>
        <taxon>Plakobranchidae</taxon>
        <taxon>Elysia</taxon>
    </lineage>
</organism>
<gene>
    <name evidence="1" type="ORF">EGW08_009927</name>
</gene>
<reference evidence="1 2" key="1">
    <citation type="submission" date="2019-01" db="EMBL/GenBank/DDBJ databases">
        <title>A draft genome assembly of the solar-powered sea slug Elysia chlorotica.</title>
        <authorList>
            <person name="Cai H."/>
            <person name="Li Q."/>
            <person name="Fang X."/>
            <person name="Li J."/>
            <person name="Curtis N.E."/>
            <person name="Altenburger A."/>
            <person name="Shibata T."/>
            <person name="Feng M."/>
            <person name="Maeda T."/>
            <person name="Schwartz J.A."/>
            <person name="Shigenobu S."/>
            <person name="Lundholm N."/>
            <person name="Nishiyama T."/>
            <person name="Yang H."/>
            <person name="Hasebe M."/>
            <person name="Li S."/>
            <person name="Pierce S.K."/>
            <person name="Wang J."/>
        </authorList>
    </citation>
    <scope>NUCLEOTIDE SEQUENCE [LARGE SCALE GENOMIC DNA]</scope>
    <source>
        <strain evidence="1">EC2010</strain>
        <tissue evidence="1">Whole organism of an adult</tissue>
    </source>
</reference>